<feature type="compositionally biased region" description="Pro residues" evidence="1">
    <location>
        <begin position="142"/>
        <end position="154"/>
    </location>
</feature>
<dbReference type="AlphaFoldDB" id="A0A401TJH6"/>
<feature type="region of interest" description="Disordered" evidence="1">
    <location>
        <begin position="1"/>
        <end position="415"/>
    </location>
</feature>
<keyword evidence="3" id="KW-1185">Reference proteome</keyword>
<sequence>MGVRRWWGRGGSRSLGAGEGLGGAGSRGGGAPPPHHGRRRPPGGAPPPGCPLPRGAVEDPAQEAGPGAPQQPQAGEGVQGRVDPGADEGQGGDARPPLLQPAPQAAPAPGPGPGLRQVDRVVRQPEQAEGRHHGDDEAAQPAGPPPAARPPPQAPGLGRHQPVAGQQRPVGHQEAADRLGDVVEELVAGPGVLGFAQPPPQQGGPHHLPVVRGRRGQDGRQQPEANQQPLDVGRAAEAGGQQGAGDGQEAVQPHGGQQQDAGVHVEAADVVQALAGRQAELPVPARQEADPEGGGQEGDPVRHRQVEHQQGGHLPRAPRPAPPPPTPPQQQGPHHVGVARQPQGQGQGQHDAAQDGAPGRAQQVVRGHAVAAPVDRAGRPVLQKRGRRSERSERAFPRSEGASIAGPHAGARNHW</sequence>
<feature type="compositionally biased region" description="Pro residues" evidence="1">
    <location>
        <begin position="317"/>
        <end position="330"/>
    </location>
</feature>
<organism evidence="2 3">
    <name type="scientific">Chiloscyllium punctatum</name>
    <name type="common">Brownbanded bambooshark</name>
    <name type="synonym">Hemiscyllium punctatum</name>
    <dbReference type="NCBI Taxonomy" id="137246"/>
    <lineage>
        <taxon>Eukaryota</taxon>
        <taxon>Metazoa</taxon>
        <taxon>Chordata</taxon>
        <taxon>Craniata</taxon>
        <taxon>Vertebrata</taxon>
        <taxon>Chondrichthyes</taxon>
        <taxon>Elasmobranchii</taxon>
        <taxon>Galeomorphii</taxon>
        <taxon>Galeoidea</taxon>
        <taxon>Orectolobiformes</taxon>
        <taxon>Hemiscylliidae</taxon>
        <taxon>Chiloscyllium</taxon>
    </lineage>
</organism>
<feature type="compositionally biased region" description="Low complexity" evidence="1">
    <location>
        <begin position="331"/>
        <end position="359"/>
    </location>
</feature>
<evidence type="ECO:0000313" key="3">
    <source>
        <dbReference type="Proteomes" id="UP000287033"/>
    </source>
</evidence>
<dbReference type="EMBL" id="BEZZ01083402">
    <property type="protein sequence ID" value="GCC42777.1"/>
    <property type="molecule type" value="Genomic_DNA"/>
</dbReference>
<evidence type="ECO:0000313" key="2">
    <source>
        <dbReference type="EMBL" id="GCC42777.1"/>
    </source>
</evidence>
<accession>A0A401TJH6</accession>
<comment type="caution">
    <text evidence="2">The sequence shown here is derived from an EMBL/GenBank/DDBJ whole genome shotgun (WGS) entry which is preliminary data.</text>
</comment>
<dbReference type="Proteomes" id="UP000287033">
    <property type="component" value="Unassembled WGS sequence"/>
</dbReference>
<name>A0A401TJH6_CHIPU</name>
<feature type="compositionally biased region" description="Basic and acidic residues" evidence="1">
    <location>
        <begin position="117"/>
        <end position="136"/>
    </location>
</feature>
<feature type="compositionally biased region" description="Pro residues" evidence="1">
    <location>
        <begin position="98"/>
        <end position="112"/>
    </location>
</feature>
<feature type="compositionally biased region" description="Gly residues" evidence="1">
    <location>
        <begin position="8"/>
        <end position="30"/>
    </location>
</feature>
<feature type="compositionally biased region" description="Low complexity" evidence="1">
    <location>
        <begin position="62"/>
        <end position="76"/>
    </location>
</feature>
<gene>
    <name evidence="2" type="ORF">chiPu_0026589</name>
</gene>
<evidence type="ECO:0000256" key="1">
    <source>
        <dbReference type="SAM" id="MobiDB-lite"/>
    </source>
</evidence>
<proteinExistence type="predicted"/>
<reference evidence="2 3" key="1">
    <citation type="journal article" date="2018" name="Nat. Ecol. Evol.">
        <title>Shark genomes provide insights into elasmobranch evolution and the origin of vertebrates.</title>
        <authorList>
            <person name="Hara Y"/>
            <person name="Yamaguchi K"/>
            <person name="Onimaru K"/>
            <person name="Kadota M"/>
            <person name="Koyanagi M"/>
            <person name="Keeley SD"/>
            <person name="Tatsumi K"/>
            <person name="Tanaka K"/>
            <person name="Motone F"/>
            <person name="Kageyama Y"/>
            <person name="Nozu R"/>
            <person name="Adachi N"/>
            <person name="Nishimura O"/>
            <person name="Nakagawa R"/>
            <person name="Tanegashima C"/>
            <person name="Kiyatake I"/>
            <person name="Matsumoto R"/>
            <person name="Murakumo K"/>
            <person name="Nishida K"/>
            <person name="Terakita A"/>
            <person name="Kuratani S"/>
            <person name="Sato K"/>
            <person name="Hyodo S Kuraku.S."/>
        </authorList>
    </citation>
    <scope>NUCLEOTIDE SEQUENCE [LARGE SCALE GENOMIC DNA]</scope>
</reference>
<protein>
    <submittedName>
        <fullName evidence="2">Uncharacterized protein</fullName>
    </submittedName>
</protein>